<protein>
    <recommendedName>
        <fullName evidence="5">Prokaryotic-type class I peptide chain release factors domain-containing protein</fullName>
    </recommendedName>
</protein>
<name>A0A2U1JAP6_SMIAN</name>
<dbReference type="FunFam" id="3.30.160.20:FF:000004">
    <property type="entry name" value="Peptide chain release factor 1"/>
    <property type="match status" value="1"/>
</dbReference>
<dbReference type="AlphaFoldDB" id="A0A2U1JAP6"/>
<dbReference type="Pfam" id="PF03462">
    <property type="entry name" value="PCRF"/>
    <property type="match status" value="1"/>
</dbReference>
<dbReference type="HAMAP" id="MF_00093">
    <property type="entry name" value="Rel_fac_1"/>
    <property type="match status" value="1"/>
</dbReference>
<dbReference type="GO" id="GO:0005739">
    <property type="term" value="C:mitochondrion"/>
    <property type="evidence" value="ECO:0007669"/>
    <property type="project" value="GOC"/>
</dbReference>
<dbReference type="InterPro" id="IPR005139">
    <property type="entry name" value="PCRF"/>
</dbReference>
<keyword evidence="3" id="KW-0648">Protein biosynthesis</keyword>
<feature type="coiled-coil region" evidence="4">
    <location>
        <begin position="44"/>
        <end position="135"/>
    </location>
</feature>
<dbReference type="SMART" id="SM00937">
    <property type="entry name" value="PCRF"/>
    <property type="match status" value="1"/>
</dbReference>
<dbReference type="Gene3D" id="6.10.140.1950">
    <property type="match status" value="1"/>
</dbReference>
<keyword evidence="2" id="KW-0488">Methylation</keyword>
<reference evidence="6 7" key="1">
    <citation type="journal article" date="2018" name="MBio">
        <title>Comparative Genomics Reveals the Core Gene Toolbox for the Fungus-Insect Symbiosis.</title>
        <authorList>
            <person name="Wang Y."/>
            <person name="Stata M."/>
            <person name="Wang W."/>
            <person name="Stajich J.E."/>
            <person name="White M.M."/>
            <person name="Moncalvo J.M."/>
        </authorList>
    </citation>
    <scope>NUCLEOTIDE SEQUENCE [LARGE SCALE GENOMIC DNA]</scope>
    <source>
        <strain evidence="6 7">AUS-126-30</strain>
    </source>
</reference>
<evidence type="ECO:0000313" key="6">
    <source>
        <dbReference type="EMBL" id="PWA02079.1"/>
    </source>
</evidence>
<gene>
    <name evidence="6" type="ORF">BB558_001787</name>
</gene>
<evidence type="ECO:0000256" key="2">
    <source>
        <dbReference type="ARBA" id="ARBA00022481"/>
    </source>
</evidence>
<dbReference type="PANTHER" id="PTHR43804">
    <property type="entry name" value="LD18447P"/>
    <property type="match status" value="1"/>
</dbReference>
<keyword evidence="7" id="KW-1185">Reference proteome</keyword>
<evidence type="ECO:0000256" key="3">
    <source>
        <dbReference type="ARBA" id="ARBA00022917"/>
    </source>
</evidence>
<proteinExistence type="inferred from homology"/>
<evidence type="ECO:0000256" key="1">
    <source>
        <dbReference type="ARBA" id="ARBA00010835"/>
    </source>
</evidence>
<evidence type="ECO:0000313" key="7">
    <source>
        <dbReference type="Proteomes" id="UP000245591"/>
    </source>
</evidence>
<feature type="domain" description="Prokaryotic-type class I peptide chain release factors" evidence="5">
    <location>
        <begin position="266"/>
        <end position="282"/>
    </location>
</feature>
<dbReference type="NCBIfam" id="TIGR00019">
    <property type="entry name" value="prfA"/>
    <property type="match status" value="1"/>
</dbReference>
<keyword evidence="4" id="KW-0175">Coiled coil</keyword>
<comment type="similarity">
    <text evidence="1">Belongs to the prokaryotic/mitochondrial release factor family.</text>
</comment>
<dbReference type="InterPro" id="IPR000352">
    <property type="entry name" value="Pep_chain_release_fac_I"/>
</dbReference>
<dbReference type="InterPro" id="IPR050057">
    <property type="entry name" value="Prokaryotic/Mito_RF"/>
</dbReference>
<comment type="caution">
    <text evidence="6">The sequence shown here is derived from an EMBL/GenBank/DDBJ whole genome shotgun (WGS) entry which is preliminary data.</text>
</comment>
<dbReference type="SUPFAM" id="SSF75620">
    <property type="entry name" value="Release factor"/>
    <property type="match status" value="1"/>
</dbReference>
<dbReference type="NCBIfam" id="NF001859">
    <property type="entry name" value="PRK00591.1"/>
    <property type="match status" value="1"/>
</dbReference>
<dbReference type="PROSITE" id="PS00745">
    <property type="entry name" value="RF_PROK_I"/>
    <property type="match status" value="1"/>
</dbReference>
<dbReference type="InterPro" id="IPR045853">
    <property type="entry name" value="Pep_chain_release_fac_I_sf"/>
</dbReference>
<dbReference type="Gene3D" id="3.30.160.20">
    <property type="match status" value="1"/>
</dbReference>
<feature type="coiled-coil region" evidence="4">
    <location>
        <begin position="295"/>
        <end position="322"/>
    </location>
</feature>
<dbReference type="InterPro" id="IPR004373">
    <property type="entry name" value="RF-1"/>
</dbReference>
<dbReference type="FunFam" id="3.30.70.1660:FF:000002">
    <property type="entry name" value="Peptide chain release factor 1"/>
    <property type="match status" value="1"/>
</dbReference>
<evidence type="ECO:0000259" key="5">
    <source>
        <dbReference type="PROSITE" id="PS00745"/>
    </source>
</evidence>
<evidence type="ECO:0000256" key="4">
    <source>
        <dbReference type="SAM" id="Coils"/>
    </source>
</evidence>
<dbReference type="Proteomes" id="UP000245591">
    <property type="component" value="Unassembled WGS sequence"/>
</dbReference>
<sequence>MLSRILRTATRSCHQIKSFRVYSSGQEKLLNNLQFKSKITPKLNEKLQEITLKHQNLNKKLNENINKLSSKEIASISKELSNTLNISSFYTEIQKSRKELKDLEEVRDFEEVDLRELAEEEIQEVIEKLQGLEEDILGEIVPKQPVDQNDVILEIRAGTGGDEATLFAAELFKMYERYCALKKWKISPLSASEENGITKETIAEISGRGVYGKLKFESGVHRVQRVPVTENQGRIHTSTVTVAILPQATNVKIEINPNDLRIDSFRASGKGGQNVNTTDSAVRITHIPTGISVANQEERSQLQNKEKAMKILRARIFDIEQQKIASERRNARNSMIGKGDRSEKCRTYNFAQNRVTDHRINYSIYNIEGVMQGTFLDEIIDQLRMENDLDELARFADSSETKVD</sequence>
<dbReference type="Gene3D" id="3.30.70.1660">
    <property type="match status" value="1"/>
</dbReference>
<dbReference type="Pfam" id="PF00472">
    <property type="entry name" value="RF-1"/>
    <property type="match status" value="1"/>
</dbReference>
<accession>A0A2U1JAP6</accession>
<dbReference type="GO" id="GO:0016149">
    <property type="term" value="F:translation release factor activity, codon specific"/>
    <property type="evidence" value="ECO:0007669"/>
    <property type="project" value="InterPro"/>
</dbReference>
<organism evidence="6 7">
    <name type="scientific">Smittium angustum</name>
    <dbReference type="NCBI Taxonomy" id="133377"/>
    <lineage>
        <taxon>Eukaryota</taxon>
        <taxon>Fungi</taxon>
        <taxon>Fungi incertae sedis</taxon>
        <taxon>Zoopagomycota</taxon>
        <taxon>Kickxellomycotina</taxon>
        <taxon>Harpellomycetes</taxon>
        <taxon>Harpellales</taxon>
        <taxon>Legeriomycetaceae</taxon>
        <taxon>Smittium</taxon>
    </lineage>
</organism>
<dbReference type="PANTHER" id="PTHR43804:SF7">
    <property type="entry name" value="LD18447P"/>
    <property type="match status" value="1"/>
</dbReference>
<dbReference type="EMBL" id="MBFU01000107">
    <property type="protein sequence ID" value="PWA02079.1"/>
    <property type="molecule type" value="Genomic_DNA"/>
</dbReference>
<dbReference type="GO" id="GO:0032543">
    <property type="term" value="P:mitochondrial translation"/>
    <property type="evidence" value="ECO:0007669"/>
    <property type="project" value="UniProtKB-ARBA"/>
</dbReference>